<dbReference type="Gramene" id="RZC63548">
    <property type="protein sequence ID" value="RZC63548"/>
    <property type="gene ID" value="C5167_025319"/>
</dbReference>
<gene>
    <name evidence="3" type="ORF">C5167_025319</name>
</gene>
<protein>
    <submittedName>
        <fullName evidence="3">Uncharacterized protein</fullName>
    </submittedName>
</protein>
<dbReference type="EMBL" id="CM010719">
    <property type="protein sequence ID" value="RZC63548.1"/>
    <property type="molecule type" value="Genomic_DNA"/>
</dbReference>
<evidence type="ECO:0000313" key="4">
    <source>
        <dbReference type="Proteomes" id="UP000316621"/>
    </source>
</evidence>
<organism evidence="3 4">
    <name type="scientific">Papaver somniferum</name>
    <name type="common">Opium poppy</name>
    <dbReference type="NCBI Taxonomy" id="3469"/>
    <lineage>
        <taxon>Eukaryota</taxon>
        <taxon>Viridiplantae</taxon>
        <taxon>Streptophyta</taxon>
        <taxon>Embryophyta</taxon>
        <taxon>Tracheophyta</taxon>
        <taxon>Spermatophyta</taxon>
        <taxon>Magnoliopsida</taxon>
        <taxon>Ranunculales</taxon>
        <taxon>Papaveraceae</taxon>
        <taxon>Papaveroideae</taxon>
        <taxon>Papaver</taxon>
    </lineage>
</organism>
<dbReference type="AlphaFoldDB" id="A0A4Y7JUR9"/>
<feature type="chain" id="PRO_5021347485" evidence="2">
    <location>
        <begin position="23"/>
        <end position="75"/>
    </location>
</feature>
<keyword evidence="2" id="KW-0732">Signal</keyword>
<reference evidence="3 4" key="1">
    <citation type="journal article" date="2018" name="Science">
        <title>The opium poppy genome and morphinan production.</title>
        <authorList>
            <person name="Guo L."/>
            <person name="Winzer T."/>
            <person name="Yang X."/>
            <person name="Li Y."/>
            <person name="Ning Z."/>
            <person name="He Z."/>
            <person name="Teodor R."/>
            <person name="Lu Y."/>
            <person name="Bowser T.A."/>
            <person name="Graham I.A."/>
            <person name="Ye K."/>
        </authorList>
    </citation>
    <scope>NUCLEOTIDE SEQUENCE [LARGE SCALE GENOMIC DNA]</scope>
    <source>
        <strain evidence="4">cv. HN1</strain>
        <tissue evidence="3">Leaves</tissue>
    </source>
</reference>
<keyword evidence="4" id="KW-1185">Reference proteome</keyword>
<evidence type="ECO:0000313" key="3">
    <source>
        <dbReference type="EMBL" id="RZC63548.1"/>
    </source>
</evidence>
<evidence type="ECO:0000256" key="2">
    <source>
        <dbReference type="SAM" id="SignalP"/>
    </source>
</evidence>
<dbReference type="Proteomes" id="UP000316621">
    <property type="component" value="Chromosome 5"/>
</dbReference>
<name>A0A4Y7JUR9_PAPSO</name>
<feature type="compositionally biased region" description="Basic residues" evidence="1">
    <location>
        <begin position="66"/>
        <end position="75"/>
    </location>
</feature>
<feature type="signal peptide" evidence="2">
    <location>
        <begin position="1"/>
        <end position="22"/>
    </location>
</feature>
<feature type="region of interest" description="Disordered" evidence="1">
    <location>
        <begin position="56"/>
        <end position="75"/>
    </location>
</feature>
<proteinExistence type="predicted"/>
<evidence type="ECO:0000256" key="1">
    <source>
        <dbReference type="SAM" id="MobiDB-lite"/>
    </source>
</evidence>
<sequence>MKFIFTRTIFLIMFLLIGSNLQRIIPPAPAAKDGNELAYTKMKIDTSRKLLRVRGYKFSPPTANRPSRRGPPHTF</sequence>
<accession>A0A4Y7JUR9</accession>